<sequence>MEYTSGLPQQCPEFGYAAVLVSEFMEHKLECHCHHGAFISAIVSGHTTTPRKVAEALTQQVGIPIANLRVTRHHLEDFFVYFDFSSKGRLWYVRGMSPLMEPATPSQHGA</sequence>
<dbReference type="AlphaFoldDB" id="A0A6G1FBX9"/>
<protein>
    <submittedName>
        <fullName evidence="1">Uncharacterized protein</fullName>
    </submittedName>
</protein>
<evidence type="ECO:0000313" key="2">
    <source>
        <dbReference type="Proteomes" id="UP000479710"/>
    </source>
</evidence>
<dbReference type="Proteomes" id="UP000479710">
    <property type="component" value="Unassembled WGS sequence"/>
</dbReference>
<keyword evidence="2" id="KW-1185">Reference proteome</keyword>
<accession>A0A6G1FBX9</accession>
<name>A0A6G1FBX9_9ORYZ</name>
<reference evidence="1 2" key="1">
    <citation type="submission" date="2019-11" db="EMBL/GenBank/DDBJ databases">
        <title>Whole genome sequence of Oryza granulata.</title>
        <authorList>
            <person name="Li W."/>
        </authorList>
    </citation>
    <scope>NUCLEOTIDE SEQUENCE [LARGE SCALE GENOMIC DNA]</scope>
    <source>
        <strain evidence="2">cv. Menghai</strain>
        <tissue evidence="1">Leaf</tissue>
    </source>
</reference>
<comment type="caution">
    <text evidence="1">The sequence shown here is derived from an EMBL/GenBank/DDBJ whole genome shotgun (WGS) entry which is preliminary data.</text>
</comment>
<gene>
    <name evidence="1" type="ORF">E2562_024822</name>
</gene>
<dbReference type="EMBL" id="SPHZ02000001">
    <property type="protein sequence ID" value="KAF0934335.1"/>
    <property type="molecule type" value="Genomic_DNA"/>
</dbReference>
<proteinExistence type="predicted"/>
<evidence type="ECO:0000313" key="1">
    <source>
        <dbReference type="EMBL" id="KAF0934335.1"/>
    </source>
</evidence>
<organism evidence="1 2">
    <name type="scientific">Oryza meyeriana var. granulata</name>
    <dbReference type="NCBI Taxonomy" id="110450"/>
    <lineage>
        <taxon>Eukaryota</taxon>
        <taxon>Viridiplantae</taxon>
        <taxon>Streptophyta</taxon>
        <taxon>Embryophyta</taxon>
        <taxon>Tracheophyta</taxon>
        <taxon>Spermatophyta</taxon>
        <taxon>Magnoliopsida</taxon>
        <taxon>Liliopsida</taxon>
        <taxon>Poales</taxon>
        <taxon>Poaceae</taxon>
        <taxon>BOP clade</taxon>
        <taxon>Oryzoideae</taxon>
        <taxon>Oryzeae</taxon>
        <taxon>Oryzinae</taxon>
        <taxon>Oryza</taxon>
        <taxon>Oryza meyeriana</taxon>
    </lineage>
</organism>